<feature type="signal peptide" evidence="1">
    <location>
        <begin position="1"/>
        <end position="22"/>
    </location>
</feature>
<evidence type="ECO:0000313" key="2">
    <source>
        <dbReference type="EMBL" id="ODR96744.1"/>
    </source>
</evidence>
<name>A0A1E3VT95_9HYPH</name>
<dbReference type="EMBL" id="LPWF01000028">
    <property type="protein sequence ID" value="ODR96744.1"/>
    <property type="molecule type" value="Genomic_DNA"/>
</dbReference>
<dbReference type="AlphaFoldDB" id="A0A1E3VT95"/>
<comment type="caution">
    <text evidence="2">The sequence shown here is derived from an EMBL/GenBank/DDBJ whole genome shotgun (WGS) entry which is preliminary data.</text>
</comment>
<keyword evidence="1" id="KW-0732">Signal</keyword>
<dbReference type="RefSeq" id="WP_069442255.1">
    <property type="nucleotide sequence ID" value="NZ_LPWF01000028.1"/>
</dbReference>
<dbReference type="STRING" id="1774969.AUC69_14230"/>
<accession>A0A1E3VT95</accession>
<feature type="chain" id="PRO_5009138611" evidence="1">
    <location>
        <begin position="23"/>
        <end position="80"/>
    </location>
</feature>
<dbReference type="Proteomes" id="UP000094472">
    <property type="component" value="Unassembled WGS sequence"/>
</dbReference>
<evidence type="ECO:0000313" key="3">
    <source>
        <dbReference type="Proteomes" id="UP000094472"/>
    </source>
</evidence>
<sequence>MKYLGSAVLALGVVAFATTASAAVVCNGDGDCWRVKRTHEYPAGVNLNIYGDEWEPGAGYRWREPGEGRGYYRGGVWIGF</sequence>
<gene>
    <name evidence="2" type="ORF">AUC69_14230</name>
</gene>
<dbReference type="OrthoDB" id="8238310at2"/>
<protein>
    <submittedName>
        <fullName evidence="2">Uncharacterized protein</fullName>
    </submittedName>
</protein>
<evidence type="ECO:0000256" key="1">
    <source>
        <dbReference type="SAM" id="SignalP"/>
    </source>
</evidence>
<proteinExistence type="predicted"/>
<organism evidence="2 3">
    <name type="scientific">Methyloceanibacter superfactus</name>
    <dbReference type="NCBI Taxonomy" id="1774969"/>
    <lineage>
        <taxon>Bacteria</taxon>
        <taxon>Pseudomonadati</taxon>
        <taxon>Pseudomonadota</taxon>
        <taxon>Alphaproteobacteria</taxon>
        <taxon>Hyphomicrobiales</taxon>
        <taxon>Hyphomicrobiaceae</taxon>
        <taxon>Methyloceanibacter</taxon>
    </lineage>
</organism>
<keyword evidence="3" id="KW-1185">Reference proteome</keyword>
<reference evidence="2 3" key="1">
    <citation type="journal article" date="2016" name="Environ. Microbiol.">
        <title>New Methyloceanibacter diversity from North Sea sediments includes methanotroph containing solely the soluble methane monooxygenase.</title>
        <authorList>
            <person name="Vekeman B."/>
            <person name="Kerckhof F.M."/>
            <person name="Cremers G."/>
            <person name="de Vos P."/>
            <person name="Vandamme P."/>
            <person name="Boon N."/>
            <person name="Op den Camp H.J."/>
            <person name="Heylen K."/>
        </authorList>
    </citation>
    <scope>NUCLEOTIDE SEQUENCE [LARGE SCALE GENOMIC DNA]</scope>
    <source>
        <strain evidence="2 3">R-67175</strain>
    </source>
</reference>